<dbReference type="InterPro" id="IPR009818">
    <property type="entry name" value="PAM2_motif"/>
</dbReference>
<accession>A0AA88DEW4</accession>
<comment type="caution">
    <text evidence="1">The sequence shown here is derived from an EMBL/GenBank/DDBJ whole genome shotgun (WGS) entry which is preliminary data.</text>
</comment>
<keyword evidence="2" id="KW-1185">Reference proteome</keyword>
<dbReference type="EMBL" id="BTGU01000047">
    <property type="protein sequence ID" value="GMN53711.1"/>
    <property type="molecule type" value="Genomic_DNA"/>
</dbReference>
<gene>
    <name evidence="1" type="ORF">TIFTF001_022848</name>
</gene>
<evidence type="ECO:0000313" key="1">
    <source>
        <dbReference type="EMBL" id="GMN53711.1"/>
    </source>
</evidence>
<organism evidence="1 2">
    <name type="scientific">Ficus carica</name>
    <name type="common">Common fig</name>
    <dbReference type="NCBI Taxonomy" id="3494"/>
    <lineage>
        <taxon>Eukaryota</taxon>
        <taxon>Viridiplantae</taxon>
        <taxon>Streptophyta</taxon>
        <taxon>Embryophyta</taxon>
        <taxon>Tracheophyta</taxon>
        <taxon>Spermatophyta</taxon>
        <taxon>Magnoliopsida</taxon>
        <taxon>eudicotyledons</taxon>
        <taxon>Gunneridae</taxon>
        <taxon>Pentapetalae</taxon>
        <taxon>rosids</taxon>
        <taxon>fabids</taxon>
        <taxon>Rosales</taxon>
        <taxon>Moraceae</taxon>
        <taxon>Ficeae</taxon>
        <taxon>Ficus</taxon>
    </lineage>
</organism>
<name>A0AA88DEW4_FICCA</name>
<dbReference type="AlphaFoldDB" id="A0AA88DEW4"/>
<dbReference type="PANTHER" id="PTHR33790">
    <property type="entry name" value="OS05G0344200 PROTEIN"/>
    <property type="match status" value="1"/>
</dbReference>
<sequence>MALVSGVRSSLNPNAPLFVPAALHQVEDFSPECQHQEEDIDSTADDYGTFDAADMLPDVFHLGFGQELANLDVGLEEPTLLSEAKTDILDVEP</sequence>
<proteinExistence type="predicted"/>
<reference evidence="1" key="1">
    <citation type="submission" date="2023-07" db="EMBL/GenBank/DDBJ databases">
        <title>draft genome sequence of fig (Ficus carica).</title>
        <authorList>
            <person name="Takahashi T."/>
            <person name="Nishimura K."/>
        </authorList>
    </citation>
    <scope>NUCLEOTIDE SEQUENCE</scope>
</reference>
<dbReference type="Proteomes" id="UP001187192">
    <property type="component" value="Unassembled WGS sequence"/>
</dbReference>
<dbReference type="Pfam" id="PF07145">
    <property type="entry name" value="PAM2"/>
    <property type="match status" value="1"/>
</dbReference>
<protein>
    <submittedName>
        <fullName evidence="1">Uncharacterized protein</fullName>
    </submittedName>
</protein>
<evidence type="ECO:0000313" key="2">
    <source>
        <dbReference type="Proteomes" id="UP001187192"/>
    </source>
</evidence>
<dbReference type="InterPro" id="IPR040414">
    <property type="entry name" value="CID1/CID2"/>
</dbReference>
<dbReference type="PANTHER" id="PTHR33790:SF10">
    <property type="entry name" value="PROTEIN EARLY RESPONSIVE TO DEHYDRATION 15"/>
    <property type="match status" value="1"/>
</dbReference>